<dbReference type="GO" id="GO:0003677">
    <property type="term" value="F:DNA binding"/>
    <property type="evidence" value="ECO:0007669"/>
    <property type="project" value="UniProtKB-KW"/>
</dbReference>
<keyword evidence="2" id="KW-0805">Transcription regulation</keyword>
<feature type="domain" description="NAC" evidence="7">
    <location>
        <begin position="44"/>
        <end position="195"/>
    </location>
</feature>
<dbReference type="SUPFAM" id="SSF101941">
    <property type="entry name" value="NAC domain"/>
    <property type="match status" value="1"/>
</dbReference>
<dbReference type="PANTHER" id="PTHR31744:SF210">
    <property type="entry name" value="NAC DOMAIN-CONTAINING PROTEIN 86-LIKE"/>
    <property type="match status" value="1"/>
</dbReference>
<evidence type="ECO:0000256" key="2">
    <source>
        <dbReference type="ARBA" id="ARBA00023015"/>
    </source>
</evidence>
<dbReference type="EMBL" id="JACMSC010000015">
    <property type="protein sequence ID" value="KAG6487896.1"/>
    <property type="molecule type" value="Genomic_DNA"/>
</dbReference>
<dbReference type="InterPro" id="IPR036093">
    <property type="entry name" value="NAC_dom_sf"/>
</dbReference>
<name>A0A8J5KPH9_ZINOF</name>
<dbReference type="AlphaFoldDB" id="A0A8J5KPH9"/>
<keyword evidence="4" id="KW-0804">Transcription</keyword>
<keyword evidence="5" id="KW-0539">Nucleus</keyword>
<gene>
    <name evidence="8" type="ORF">ZIOFF_056634</name>
</gene>
<evidence type="ECO:0000313" key="9">
    <source>
        <dbReference type="Proteomes" id="UP000734854"/>
    </source>
</evidence>
<evidence type="ECO:0000256" key="5">
    <source>
        <dbReference type="ARBA" id="ARBA00023242"/>
    </source>
</evidence>
<keyword evidence="3" id="KW-0238">DNA-binding</keyword>
<dbReference type="PANTHER" id="PTHR31744">
    <property type="entry name" value="PROTEIN CUP-SHAPED COTYLEDON 2-RELATED"/>
    <property type="match status" value="1"/>
</dbReference>
<evidence type="ECO:0000256" key="3">
    <source>
        <dbReference type="ARBA" id="ARBA00023125"/>
    </source>
</evidence>
<evidence type="ECO:0000256" key="6">
    <source>
        <dbReference type="SAM" id="MobiDB-lite"/>
    </source>
</evidence>
<dbReference type="GO" id="GO:0005634">
    <property type="term" value="C:nucleus"/>
    <property type="evidence" value="ECO:0007669"/>
    <property type="project" value="UniProtKB-SubCell"/>
</dbReference>
<organism evidence="8 9">
    <name type="scientific">Zingiber officinale</name>
    <name type="common">Ginger</name>
    <name type="synonym">Amomum zingiber</name>
    <dbReference type="NCBI Taxonomy" id="94328"/>
    <lineage>
        <taxon>Eukaryota</taxon>
        <taxon>Viridiplantae</taxon>
        <taxon>Streptophyta</taxon>
        <taxon>Embryophyta</taxon>
        <taxon>Tracheophyta</taxon>
        <taxon>Spermatophyta</taxon>
        <taxon>Magnoliopsida</taxon>
        <taxon>Liliopsida</taxon>
        <taxon>Zingiberales</taxon>
        <taxon>Zingiberaceae</taxon>
        <taxon>Zingiber</taxon>
    </lineage>
</organism>
<dbReference type="Gene3D" id="2.170.150.80">
    <property type="entry name" value="NAC domain"/>
    <property type="match status" value="1"/>
</dbReference>
<dbReference type="Proteomes" id="UP000734854">
    <property type="component" value="Unassembled WGS sequence"/>
</dbReference>
<evidence type="ECO:0000259" key="7">
    <source>
        <dbReference type="PROSITE" id="PS51005"/>
    </source>
</evidence>
<dbReference type="Pfam" id="PF02365">
    <property type="entry name" value="NAM"/>
    <property type="match status" value="1"/>
</dbReference>
<keyword evidence="9" id="KW-1185">Reference proteome</keyword>
<sequence>MSSDSLCIYIYILQYDDHDFRFVNSDIDISQGGREIELMAPMSLPPGFRFHPTDEELIVYYLKRKINGRRIELDIIPEVDLYKCEPWDLPEKSFLPSKDLEWYFFSPRDRKYPNGSRTNRATQAGYWKATGKDRKVNSQHRAVGMKKTLVYYGGRAPHGSRTHWVMHEYRLDETECENAAAGLQDAYALCRVFKKTEPGPKIIEHYGASHAHAHAHAHSQWMTKDHHPTTTTTTISADIRESDEDDFEGFGIISPFQSGACSSNIMMQQQYCLAQDPRIDSWNSPGCFSYTPSRLQVEDFPHFDFEGSNNDNNNNNDNTLEEISLSIASELVSNYTDDHFWLGSNYSHLDEFTSLLESNEGADDQLCQRSELMGSTLHCDSTEFVEDEIKSTPLQTALIPTYGSFGEVEDQEGIYLYFKATTILISES</sequence>
<accession>A0A8J5KPH9</accession>
<evidence type="ECO:0000256" key="1">
    <source>
        <dbReference type="ARBA" id="ARBA00004123"/>
    </source>
</evidence>
<dbReference type="InterPro" id="IPR003441">
    <property type="entry name" value="NAC-dom"/>
</dbReference>
<evidence type="ECO:0000313" key="8">
    <source>
        <dbReference type="EMBL" id="KAG6487896.1"/>
    </source>
</evidence>
<dbReference type="GO" id="GO:0006355">
    <property type="term" value="P:regulation of DNA-templated transcription"/>
    <property type="evidence" value="ECO:0007669"/>
    <property type="project" value="InterPro"/>
</dbReference>
<feature type="region of interest" description="Disordered" evidence="6">
    <location>
        <begin position="214"/>
        <end position="240"/>
    </location>
</feature>
<reference evidence="8 9" key="1">
    <citation type="submission" date="2020-08" db="EMBL/GenBank/DDBJ databases">
        <title>Plant Genome Project.</title>
        <authorList>
            <person name="Zhang R.-G."/>
        </authorList>
    </citation>
    <scope>NUCLEOTIDE SEQUENCE [LARGE SCALE GENOMIC DNA]</scope>
    <source>
        <tissue evidence="8">Rhizome</tissue>
    </source>
</reference>
<comment type="caution">
    <text evidence="8">The sequence shown here is derived from an EMBL/GenBank/DDBJ whole genome shotgun (WGS) entry which is preliminary data.</text>
</comment>
<dbReference type="PROSITE" id="PS51005">
    <property type="entry name" value="NAC"/>
    <property type="match status" value="1"/>
</dbReference>
<protein>
    <recommendedName>
        <fullName evidence="7">NAC domain-containing protein</fullName>
    </recommendedName>
</protein>
<proteinExistence type="predicted"/>
<evidence type="ECO:0000256" key="4">
    <source>
        <dbReference type="ARBA" id="ARBA00023163"/>
    </source>
</evidence>
<comment type="subcellular location">
    <subcellularLocation>
        <location evidence="1">Nucleus</location>
    </subcellularLocation>
</comment>
<dbReference type="FunFam" id="2.170.150.80:FF:000002">
    <property type="entry name" value="Nac domain-containing protein 86"/>
    <property type="match status" value="1"/>
</dbReference>